<dbReference type="SMART" id="SM00320">
    <property type="entry name" value="WD40"/>
    <property type="match status" value="7"/>
</dbReference>
<dbReference type="InterPro" id="IPR045241">
    <property type="entry name" value="Prp46/PLRG1-like"/>
</dbReference>
<keyword evidence="10" id="KW-1185">Reference proteome</keyword>
<keyword evidence="7" id="KW-0508">mRNA splicing</keyword>
<feature type="repeat" description="WD" evidence="6">
    <location>
        <begin position="256"/>
        <end position="297"/>
    </location>
</feature>
<dbReference type="OMA" id="FAMCFDQ"/>
<protein>
    <recommendedName>
        <fullName evidence="4 7">Pre-mRNA-splicing factor PRP46</fullName>
    </recommendedName>
    <alternativeName>
        <fullName evidence="5 7">Pre-mRNA-processing protein 46</fullName>
    </alternativeName>
</protein>
<dbReference type="InterPro" id="IPR015943">
    <property type="entry name" value="WD40/YVTN_repeat-like_dom_sf"/>
</dbReference>
<accession>A5DJW4</accession>
<dbReference type="CDD" id="cd00200">
    <property type="entry name" value="WD40"/>
    <property type="match status" value="1"/>
</dbReference>
<dbReference type="GeneID" id="5125917"/>
<dbReference type="GO" id="GO:0071011">
    <property type="term" value="C:precatalytic spliceosome"/>
    <property type="evidence" value="ECO:0007669"/>
    <property type="project" value="TreeGrafter"/>
</dbReference>
<reference evidence="9 10" key="1">
    <citation type="journal article" date="2009" name="Nature">
        <title>Evolution of pathogenicity and sexual reproduction in eight Candida genomes.</title>
        <authorList>
            <person name="Butler G."/>
            <person name="Rasmussen M.D."/>
            <person name="Lin M.F."/>
            <person name="Santos M.A."/>
            <person name="Sakthikumar S."/>
            <person name="Munro C.A."/>
            <person name="Rheinbay E."/>
            <person name="Grabherr M."/>
            <person name="Forche A."/>
            <person name="Reedy J.L."/>
            <person name="Agrafioti I."/>
            <person name="Arnaud M.B."/>
            <person name="Bates S."/>
            <person name="Brown A.J."/>
            <person name="Brunke S."/>
            <person name="Costanzo M.C."/>
            <person name="Fitzpatrick D.A."/>
            <person name="de Groot P.W."/>
            <person name="Harris D."/>
            <person name="Hoyer L.L."/>
            <person name="Hube B."/>
            <person name="Klis F.M."/>
            <person name="Kodira C."/>
            <person name="Lennard N."/>
            <person name="Logue M.E."/>
            <person name="Martin R."/>
            <person name="Neiman A.M."/>
            <person name="Nikolaou E."/>
            <person name="Quail M.A."/>
            <person name="Quinn J."/>
            <person name="Santos M.C."/>
            <person name="Schmitzberger F.F."/>
            <person name="Sherlock G."/>
            <person name="Shah P."/>
            <person name="Silverstein K.A."/>
            <person name="Skrzypek M.S."/>
            <person name="Soll D."/>
            <person name="Staggs R."/>
            <person name="Stansfield I."/>
            <person name="Stumpf M.P."/>
            <person name="Sudbery P.E."/>
            <person name="Srikantha T."/>
            <person name="Zeng Q."/>
            <person name="Berman J."/>
            <person name="Berriman M."/>
            <person name="Heitman J."/>
            <person name="Gow N.A."/>
            <person name="Lorenz M.C."/>
            <person name="Birren B.W."/>
            <person name="Kellis M."/>
            <person name="Cuomo C.A."/>
        </authorList>
    </citation>
    <scope>NUCLEOTIDE SEQUENCE [LARGE SCALE GENOMIC DNA]</scope>
    <source>
        <strain evidence="10">ATCC 6260 / CBS 566 / DSM 6381 / JCM 1539 / NBRC 10279 / NRRL Y-324</strain>
    </source>
</reference>
<dbReference type="InParanoid" id="A5DJW4"/>
<dbReference type="PROSITE" id="PS50294">
    <property type="entry name" value="WD_REPEATS_REGION"/>
    <property type="match status" value="4"/>
</dbReference>
<proteinExistence type="inferred from homology"/>
<evidence type="ECO:0000256" key="6">
    <source>
        <dbReference type="PROSITE-ProRule" id="PRU00221"/>
    </source>
</evidence>
<evidence type="ECO:0000313" key="9">
    <source>
        <dbReference type="EMBL" id="EDK39467.2"/>
    </source>
</evidence>
<dbReference type="GO" id="GO:0071013">
    <property type="term" value="C:catalytic step 2 spliceosome"/>
    <property type="evidence" value="ECO:0007669"/>
    <property type="project" value="TreeGrafter"/>
</dbReference>
<comment type="function">
    <text evidence="7">Involved in pre-mRNA splicing and required for cell cycle progression at G2/M.</text>
</comment>
<evidence type="ECO:0000313" key="10">
    <source>
        <dbReference type="Proteomes" id="UP000001997"/>
    </source>
</evidence>
<evidence type="ECO:0000256" key="1">
    <source>
        <dbReference type="ARBA" id="ARBA00022574"/>
    </source>
</evidence>
<evidence type="ECO:0000256" key="4">
    <source>
        <dbReference type="ARBA" id="ARBA00026147"/>
    </source>
</evidence>
<dbReference type="EMBL" id="CH408158">
    <property type="protein sequence ID" value="EDK39467.2"/>
    <property type="molecule type" value="Genomic_DNA"/>
</dbReference>
<keyword evidence="7" id="KW-0539">Nucleus</keyword>
<evidence type="ECO:0000256" key="7">
    <source>
        <dbReference type="RuleBase" id="RU369036"/>
    </source>
</evidence>
<evidence type="ECO:0000256" key="3">
    <source>
        <dbReference type="ARBA" id="ARBA00025726"/>
    </source>
</evidence>
<gene>
    <name evidence="9" type="ORF">PGUG_03565</name>
</gene>
<dbReference type="InterPro" id="IPR001680">
    <property type="entry name" value="WD40_rpt"/>
</dbReference>
<dbReference type="VEuPathDB" id="FungiDB:PGUG_03565"/>
<feature type="repeat" description="WD" evidence="6">
    <location>
        <begin position="166"/>
        <end position="208"/>
    </location>
</feature>
<dbReference type="AlphaFoldDB" id="A5DJW4"/>
<dbReference type="InterPro" id="IPR036322">
    <property type="entry name" value="WD40_repeat_dom_sf"/>
</dbReference>
<keyword evidence="7" id="KW-0747">Spliceosome</keyword>
<feature type="repeat" description="WD" evidence="6">
    <location>
        <begin position="384"/>
        <end position="425"/>
    </location>
</feature>
<dbReference type="HOGENOM" id="CLU_000288_72_0_1"/>
<dbReference type="GO" id="GO:0000974">
    <property type="term" value="C:Prp19 complex"/>
    <property type="evidence" value="ECO:0007669"/>
    <property type="project" value="EnsemblFungi"/>
</dbReference>
<dbReference type="STRING" id="294746.A5DJW4"/>
<comment type="subcellular location">
    <subcellularLocation>
        <location evidence="7">Nucleus</location>
    </subcellularLocation>
</comment>
<dbReference type="SUPFAM" id="SSF50978">
    <property type="entry name" value="WD40 repeat-like"/>
    <property type="match status" value="1"/>
</dbReference>
<dbReference type="PANTHER" id="PTHR19923">
    <property type="entry name" value="WD40 REPEAT PROTEINPRL1/PRL2-RELATED"/>
    <property type="match status" value="1"/>
</dbReference>
<dbReference type="GO" id="GO:0000398">
    <property type="term" value="P:mRNA splicing, via spliceosome"/>
    <property type="evidence" value="ECO:0007669"/>
    <property type="project" value="UniProtKB-UniRule"/>
</dbReference>
<dbReference type="OrthoDB" id="10256122at2759"/>
<evidence type="ECO:0000256" key="8">
    <source>
        <dbReference type="SAM" id="MobiDB-lite"/>
    </source>
</evidence>
<dbReference type="RefSeq" id="XP_001484184.2">
    <property type="nucleotide sequence ID" value="XM_001484134.1"/>
</dbReference>
<comment type="subunit">
    <text evidence="7">Associated with the spliceosome.</text>
</comment>
<dbReference type="PROSITE" id="PS00678">
    <property type="entry name" value="WD_REPEATS_1"/>
    <property type="match status" value="2"/>
</dbReference>
<feature type="repeat" description="WD" evidence="6">
    <location>
        <begin position="209"/>
        <end position="250"/>
    </location>
</feature>
<dbReference type="Proteomes" id="UP000001997">
    <property type="component" value="Unassembled WGS sequence"/>
</dbReference>
<dbReference type="eggNOG" id="KOG0285">
    <property type="taxonomic scope" value="Eukaryota"/>
</dbReference>
<dbReference type="InterPro" id="IPR020472">
    <property type="entry name" value="WD40_PAC1"/>
</dbReference>
<feature type="repeat" description="WD" evidence="6">
    <location>
        <begin position="298"/>
        <end position="339"/>
    </location>
</feature>
<dbReference type="KEGG" id="pgu:PGUG_03565"/>
<dbReference type="InterPro" id="IPR019775">
    <property type="entry name" value="WD40_repeat_CS"/>
</dbReference>
<keyword evidence="1 6" id="KW-0853">WD repeat</keyword>
<sequence>MSSTSSVSPNSILPSSITLANCIIFMRCSRPTTASRRLFVSWSVVAFVSFSWGRKCVPILQLKDRDARSSLLSSHFTNMATFTDVFNLEDSAIPEPDELSEAIYKSTRLGYLFSSANDGTESQLNIQRQDEAQTENQNEIKADSEANSENRAEAQESNWRLLRVLANAHSGWVRSVTVDPVTNDWFVTGSSDSTIKIWDLASSALKATITGHVMGVRALAVSKKFPYLFSGSEDRTVRCWDLEKTNSSSGSQIRDYHGHVGGVYAVSLHPELDLLVTGGKDQVVRVWDIRTRAQAMVLTGHRNDITSIATASVDPQVITSSMDGTIRLWDLRNQRSYLTLTQHSKSIRSMQMHPTEMTACSADSSGNFKQWLLPGGDLLNEFGESGQDKIVNSLAIEPNSNTLFAGYDDGHMEFYDYVSGSLVQTTRTTPAPGSSNSSIYASTFDMSGLRLLTCEGDKCIKVWGED</sequence>
<dbReference type="Gene3D" id="2.130.10.10">
    <property type="entry name" value="YVTN repeat-like/Quinoprotein amine dehydrogenase"/>
    <property type="match status" value="1"/>
</dbReference>
<organism evidence="9 10">
    <name type="scientific">Meyerozyma guilliermondii (strain ATCC 6260 / CBS 566 / DSM 6381 / JCM 1539 / NBRC 10279 / NRRL Y-324)</name>
    <name type="common">Yeast</name>
    <name type="synonym">Candida guilliermondii</name>
    <dbReference type="NCBI Taxonomy" id="294746"/>
    <lineage>
        <taxon>Eukaryota</taxon>
        <taxon>Fungi</taxon>
        <taxon>Dikarya</taxon>
        <taxon>Ascomycota</taxon>
        <taxon>Saccharomycotina</taxon>
        <taxon>Pichiomycetes</taxon>
        <taxon>Debaryomycetaceae</taxon>
        <taxon>Meyerozyma</taxon>
    </lineage>
</organism>
<dbReference type="PROSITE" id="PS50082">
    <property type="entry name" value="WD_REPEATS_2"/>
    <property type="match status" value="5"/>
</dbReference>
<keyword evidence="7" id="KW-0507">mRNA processing</keyword>
<dbReference type="Pfam" id="PF00400">
    <property type="entry name" value="WD40"/>
    <property type="match status" value="5"/>
</dbReference>
<dbReference type="FunCoup" id="A5DJW4">
    <property type="interactions" value="958"/>
</dbReference>
<dbReference type="PRINTS" id="PR00320">
    <property type="entry name" value="GPROTEINBRPT"/>
</dbReference>
<name>A5DJW4_PICGU</name>
<keyword evidence="2 7" id="KW-0677">Repeat</keyword>
<evidence type="ECO:0000256" key="2">
    <source>
        <dbReference type="ARBA" id="ARBA00022737"/>
    </source>
</evidence>
<dbReference type="PANTHER" id="PTHR19923:SF0">
    <property type="entry name" value="PLEIOTROPIC REGULATOR 1"/>
    <property type="match status" value="1"/>
</dbReference>
<evidence type="ECO:0000256" key="5">
    <source>
        <dbReference type="ARBA" id="ARBA00033071"/>
    </source>
</evidence>
<feature type="region of interest" description="Disordered" evidence="8">
    <location>
        <begin position="129"/>
        <end position="153"/>
    </location>
</feature>
<feature type="compositionally biased region" description="Basic and acidic residues" evidence="8">
    <location>
        <begin position="138"/>
        <end position="153"/>
    </location>
</feature>
<comment type="similarity">
    <text evidence="3 7">Belongs to the WD repeat PRL1/PRL2 family.</text>
</comment>